<dbReference type="Proteomes" id="UP000028582">
    <property type="component" value="Unassembled WGS sequence"/>
</dbReference>
<sequence length="80" mass="9091">MPLTQGTTSLPERTLVLRWKEQPNSAAVVNVSFKLTAQRRIVQRSEIAGDRCAPHPRQRLRGQHCLTETWRQILDGDSIA</sequence>
<evidence type="ECO:0000313" key="1">
    <source>
        <dbReference type="EMBL" id="ETO64082.1"/>
    </source>
</evidence>
<proteinExistence type="predicted"/>
<dbReference type="EMBL" id="ANJA01003341">
    <property type="protein sequence ID" value="ETO64082.1"/>
    <property type="molecule type" value="Genomic_DNA"/>
</dbReference>
<evidence type="ECO:0000313" key="2">
    <source>
        <dbReference type="Proteomes" id="UP000028582"/>
    </source>
</evidence>
<gene>
    <name evidence="1" type="ORF">F444_18338</name>
</gene>
<reference evidence="1 2" key="1">
    <citation type="submission" date="2013-11" db="EMBL/GenBank/DDBJ databases">
        <title>The Genome Sequence of Phytophthora parasitica P1976.</title>
        <authorList>
            <consortium name="The Broad Institute Genomics Platform"/>
            <person name="Russ C."/>
            <person name="Tyler B."/>
            <person name="Panabieres F."/>
            <person name="Shan W."/>
            <person name="Tripathy S."/>
            <person name="Grunwald N."/>
            <person name="Machado M."/>
            <person name="Johnson C.S."/>
            <person name="Walker B."/>
            <person name="Young S."/>
            <person name="Zeng Q."/>
            <person name="Gargeya S."/>
            <person name="Fitzgerald M."/>
            <person name="Haas B."/>
            <person name="Abouelleil A."/>
            <person name="Allen A.W."/>
            <person name="Alvarado L."/>
            <person name="Arachchi H.M."/>
            <person name="Berlin A.M."/>
            <person name="Chapman S.B."/>
            <person name="Gainer-Dewar J."/>
            <person name="Goldberg J."/>
            <person name="Griggs A."/>
            <person name="Gujja S."/>
            <person name="Hansen M."/>
            <person name="Howarth C."/>
            <person name="Imamovic A."/>
            <person name="Ireland A."/>
            <person name="Larimer J."/>
            <person name="McCowan C."/>
            <person name="Murphy C."/>
            <person name="Pearson M."/>
            <person name="Poon T.W."/>
            <person name="Priest M."/>
            <person name="Roberts A."/>
            <person name="Saif S."/>
            <person name="Shea T."/>
            <person name="Sisk P."/>
            <person name="Sykes S."/>
            <person name="Wortman J."/>
            <person name="Nusbaum C."/>
            <person name="Birren B."/>
        </authorList>
    </citation>
    <scope>NUCLEOTIDE SEQUENCE [LARGE SCALE GENOMIC DNA]</scope>
    <source>
        <strain evidence="1 2">P1976</strain>
    </source>
</reference>
<name>A0A080ZBS1_PHYNI</name>
<dbReference type="AlphaFoldDB" id="A0A080ZBS1"/>
<protein>
    <submittedName>
        <fullName evidence="1">Uncharacterized protein</fullName>
    </submittedName>
</protein>
<comment type="caution">
    <text evidence="1">The sequence shown here is derived from an EMBL/GenBank/DDBJ whole genome shotgun (WGS) entry which is preliminary data.</text>
</comment>
<organism evidence="1 2">
    <name type="scientific">Phytophthora nicotianae P1976</name>
    <dbReference type="NCBI Taxonomy" id="1317066"/>
    <lineage>
        <taxon>Eukaryota</taxon>
        <taxon>Sar</taxon>
        <taxon>Stramenopiles</taxon>
        <taxon>Oomycota</taxon>
        <taxon>Peronosporomycetes</taxon>
        <taxon>Peronosporales</taxon>
        <taxon>Peronosporaceae</taxon>
        <taxon>Phytophthora</taxon>
    </lineage>
</organism>
<accession>A0A080ZBS1</accession>